<dbReference type="Pfam" id="PF00475">
    <property type="entry name" value="IGPD"/>
    <property type="match status" value="1"/>
</dbReference>
<dbReference type="FunFam" id="3.30.230.40:FF:000001">
    <property type="entry name" value="Imidazoleglycerol-phosphate dehydratase HisB"/>
    <property type="match status" value="1"/>
</dbReference>
<dbReference type="GO" id="GO:0000105">
    <property type="term" value="P:L-histidine biosynthetic process"/>
    <property type="evidence" value="ECO:0007669"/>
    <property type="project" value="UniProtKB-UniRule"/>
</dbReference>
<dbReference type="GO" id="GO:0005737">
    <property type="term" value="C:cytoplasm"/>
    <property type="evidence" value="ECO:0007669"/>
    <property type="project" value="UniProtKB-SubCell"/>
</dbReference>
<comment type="similarity">
    <text evidence="6 7">Belongs to the imidazoleglycerol-phosphate dehydratase family.</text>
</comment>
<dbReference type="Proteomes" id="UP000663720">
    <property type="component" value="Chromosome"/>
</dbReference>
<dbReference type="InterPro" id="IPR020565">
    <property type="entry name" value="ImidazoleglycerP_deHydtase_CS"/>
</dbReference>
<dbReference type="GO" id="GO:0004424">
    <property type="term" value="F:imidazoleglycerol-phosphate dehydratase activity"/>
    <property type="evidence" value="ECO:0007669"/>
    <property type="project" value="UniProtKB-UniRule"/>
</dbReference>
<dbReference type="PANTHER" id="PTHR23133:SF2">
    <property type="entry name" value="IMIDAZOLEGLYCEROL-PHOSPHATE DEHYDRATASE"/>
    <property type="match status" value="1"/>
</dbReference>
<evidence type="ECO:0000256" key="1">
    <source>
        <dbReference type="ARBA" id="ARBA00005047"/>
    </source>
</evidence>
<evidence type="ECO:0000256" key="4">
    <source>
        <dbReference type="ARBA" id="ARBA00023102"/>
    </source>
</evidence>
<evidence type="ECO:0000256" key="2">
    <source>
        <dbReference type="ARBA" id="ARBA00016664"/>
    </source>
</evidence>
<protein>
    <recommendedName>
        <fullName evidence="2 6">Imidazoleglycerol-phosphate dehydratase</fullName>
        <shortName evidence="6">IGPD</shortName>
        <ecNumber evidence="6 7">4.2.1.19</ecNumber>
    </recommendedName>
</protein>
<dbReference type="NCBIfam" id="NF002111">
    <property type="entry name" value="PRK00951.2-1"/>
    <property type="match status" value="1"/>
</dbReference>
<comment type="catalytic activity">
    <reaction evidence="6 7">
        <text>D-erythro-1-(imidazol-4-yl)glycerol 3-phosphate = 3-(imidazol-4-yl)-2-oxopropyl phosphate + H2O</text>
        <dbReference type="Rhea" id="RHEA:11040"/>
        <dbReference type="ChEBI" id="CHEBI:15377"/>
        <dbReference type="ChEBI" id="CHEBI:57766"/>
        <dbReference type="ChEBI" id="CHEBI:58278"/>
        <dbReference type="EC" id="4.2.1.19"/>
    </reaction>
</comment>
<dbReference type="InterPro" id="IPR000807">
    <property type="entry name" value="ImidazoleglycerolP_deHydtase"/>
</dbReference>
<keyword evidence="5 6" id="KW-0456">Lyase</keyword>
<keyword evidence="9" id="KW-1185">Reference proteome</keyword>
<dbReference type="EMBL" id="CP061799">
    <property type="protein sequence ID" value="QTA81983.1"/>
    <property type="molecule type" value="Genomic_DNA"/>
</dbReference>
<evidence type="ECO:0000256" key="6">
    <source>
        <dbReference type="HAMAP-Rule" id="MF_00076"/>
    </source>
</evidence>
<proteinExistence type="inferred from homology"/>
<organism evidence="8 9">
    <name type="scientific">Desulfonema limicola</name>
    <dbReference type="NCBI Taxonomy" id="45656"/>
    <lineage>
        <taxon>Bacteria</taxon>
        <taxon>Pseudomonadati</taxon>
        <taxon>Thermodesulfobacteriota</taxon>
        <taxon>Desulfobacteria</taxon>
        <taxon>Desulfobacterales</taxon>
        <taxon>Desulfococcaceae</taxon>
        <taxon>Desulfonema</taxon>
    </lineage>
</organism>
<dbReference type="KEGG" id="dli:dnl_43440"/>
<dbReference type="Gene3D" id="3.30.230.40">
    <property type="entry name" value="Imidazole glycerol phosphate dehydratase, domain 1"/>
    <property type="match status" value="2"/>
</dbReference>
<evidence type="ECO:0000313" key="8">
    <source>
        <dbReference type="EMBL" id="QTA81983.1"/>
    </source>
</evidence>
<dbReference type="InterPro" id="IPR038494">
    <property type="entry name" value="IGPD_sf"/>
</dbReference>
<keyword evidence="3 6" id="KW-0028">Amino-acid biosynthesis</keyword>
<comment type="subcellular location">
    <subcellularLocation>
        <location evidence="6 7">Cytoplasm</location>
    </subcellularLocation>
</comment>
<dbReference type="HAMAP" id="MF_00076">
    <property type="entry name" value="HisB"/>
    <property type="match status" value="1"/>
</dbReference>
<evidence type="ECO:0000256" key="3">
    <source>
        <dbReference type="ARBA" id="ARBA00022605"/>
    </source>
</evidence>
<evidence type="ECO:0000256" key="5">
    <source>
        <dbReference type="ARBA" id="ARBA00023239"/>
    </source>
</evidence>
<dbReference type="PROSITE" id="PS00955">
    <property type="entry name" value="IGP_DEHYDRATASE_2"/>
    <property type="match status" value="1"/>
</dbReference>
<reference evidence="8" key="1">
    <citation type="journal article" date="2021" name="Microb. Physiol.">
        <title>Proteogenomic Insights into the Physiology of Marine, Sulfate-Reducing, Filamentous Desulfonema limicola and Desulfonema magnum.</title>
        <authorList>
            <person name="Schnaars V."/>
            <person name="Wohlbrand L."/>
            <person name="Scheve S."/>
            <person name="Hinrichs C."/>
            <person name="Reinhardt R."/>
            <person name="Rabus R."/>
        </authorList>
    </citation>
    <scope>NUCLEOTIDE SEQUENCE</scope>
    <source>
        <strain evidence="8">5ac10</strain>
    </source>
</reference>
<evidence type="ECO:0000313" key="9">
    <source>
        <dbReference type="Proteomes" id="UP000663720"/>
    </source>
</evidence>
<sequence length="196" mass="21770">METRHAEIERNTSETRIHIKINIDGSGIHKISTGIPFFDHMLTLFTVHGFMDLSVKAHGDIDVDFHHTVEDVGLVLGECVDKALGNRKGIKRYGYAVTPMDEALAEIAIDLSKRPFLVYNVPHTGFGGGSFDVYLAKEFFRSFSNKAGMNLHINVDYGENEHHIIESIFKSTGRALDQAVTLDPRIIGVCSTKGIL</sequence>
<evidence type="ECO:0000256" key="7">
    <source>
        <dbReference type="RuleBase" id="RU000599"/>
    </source>
</evidence>
<accession>A0A975BAR8</accession>
<dbReference type="PANTHER" id="PTHR23133">
    <property type="entry name" value="IMIDAZOLEGLYCEROL-PHOSPHATE DEHYDRATASE HIS7"/>
    <property type="match status" value="1"/>
</dbReference>
<dbReference type="NCBIfam" id="NF002114">
    <property type="entry name" value="PRK00951.2-4"/>
    <property type="match status" value="1"/>
</dbReference>
<gene>
    <name evidence="6 8" type="primary">hisB</name>
    <name evidence="8" type="ORF">dnl_43440</name>
</gene>
<dbReference type="EC" id="4.2.1.19" evidence="6 7"/>
<dbReference type="RefSeq" id="WP_207687955.1">
    <property type="nucleotide sequence ID" value="NZ_CP061799.1"/>
</dbReference>
<name>A0A975BAR8_9BACT</name>
<dbReference type="CDD" id="cd07914">
    <property type="entry name" value="IGPD"/>
    <property type="match status" value="1"/>
</dbReference>
<dbReference type="FunFam" id="3.30.230.40:FF:000003">
    <property type="entry name" value="Imidazoleglycerol-phosphate dehydratase HisB"/>
    <property type="match status" value="1"/>
</dbReference>
<dbReference type="PROSITE" id="PS00954">
    <property type="entry name" value="IGP_DEHYDRATASE_1"/>
    <property type="match status" value="1"/>
</dbReference>
<keyword evidence="6" id="KW-0963">Cytoplasm</keyword>
<keyword evidence="4 6" id="KW-0368">Histidine biosynthesis</keyword>
<dbReference type="SUPFAM" id="SSF54211">
    <property type="entry name" value="Ribosomal protein S5 domain 2-like"/>
    <property type="match status" value="2"/>
</dbReference>
<comment type="pathway">
    <text evidence="1 6 7">Amino-acid biosynthesis; L-histidine biosynthesis; L-histidine from 5-phospho-alpha-D-ribose 1-diphosphate: step 6/9.</text>
</comment>
<dbReference type="InterPro" id="IPR020568">
    <property type="entry name" value="Ribosomal_Su5_D2-typ_SF"/>
</dbReference>
<dbReference type="AlphaFoldDB" id="A0A975BAR8"/>